<dbReference type="SUPFAM" id="SSF53098">
    <property type="entry name" value="Ribonuclease H-like"/>
    <property type="match status" value="1"/>
</dbReference>
<evidence type="ECO:0000256" key="4">
    <source>
        <dbReference type="ARBA" id="ARBA00022670"/>
    </source>
</evidence>
<keyword evidence="17" id="KW-0808">Transferase</keyword>
<evidence type="ECO:0000313" key="26">
    <source>
        <dbReference type="Proteomes" id="UP000629468"/>
    </source>
</evidence>
<evidence type="ECO:0000256" key="1">
    <source>
        <dbReference type="ARBA" id="ARBA00002180"/>
    </source>
</evidence>
<keyword evidence="2" id="KW-0815">Transposition</keyword>
<dbReference type="GO" id="GO:0005634">
    <property type="term" value="C:nucleus"/>
    <property type="evidence" value="ECO:0007669"/>
    <property type="project" value="UniProtKB-ARBA"/>
</dbReference>
<feature type="compositionally biased region" description="Low complexity" evidence="23">
    <location>
        <begin position="302"/>
        <end position="321"/>
    </location>
</feature>
<keyword evidence="17" id="KW-0239">DNA-directed DNA polymerase</keyword>
<dbReference type="GO" id="GO:0015074">
    <property type="term" value="P:DNA integration"/>
    <property type="evidence" value="ECO:0007669"/>
    <property type="project" value="UniProtKB-KW"/>
</dbReference>
<evidence type="ECO:0000256" key="12">
    <source>
        <dbReference type="ARBA" id="ARBA00022840"/>
    </source>
</evidence>
<dbReference type="InterPro" id="IPR054722">
    <property type="entry name" value="PolX-like_BBD"/>
</dbReference>
<evidence type="ECO:0000256" key="11">
    <source>
        <dbReference type="ARBA" id="ARBA00022801"/>
    </source>
</evidence>
<evidence type="ECO:0000256" key="9">
    <source>
        <dbReference type="ARBA" id="ARBA00022750"/>
    </source>
</evidence>
<feature type="compositionally biased region" description="Polar residues" evidence="23">
    <location>
        <begin position="351"/>
        <end position="369"/>
    </location>
</feature>
<evidence type="ECO:0000256" key="7">
    <source>
        <dbReference type="ARBA" id="ARBA00022723"/>
    </source>
</evidence>
<evidence type="ECO:0000256" key="18">
    <source>
        <dbReference type="ARBA" id="ARBA00023113"/>
    </source>
</evidence>
<evidence type="ECO:0000313" key="25">
    <source>
        <dbReference type="EMBL" id="KAF7779008.1"/>
    </source>
</evidence>
<keyword evidence="12" id="KW-0067">ATP-binding</keyword>
<dbReference type="EMBL" id="JABXXO010000004">
    <property type="protein sequence ID" value="KAF7779008.1"/>
    <property type="molecule type" value="Genomic_DNA"/>
</dbReference>
<dbReference type="InterPro" id="IPR057670">
    <property type="entry name" value="SH3_retrovirus"/>
</dbReference>
<dbReference type="InterPro" id="IPR043502">
    <property type="entry name" value="DNA/RNA_pol_sf"/>
</dbReference>
<feature type="region of interest" description="Disordered" evidence="23">
    <location>
        <begin position="341"/>
        <end position="374"/>
    </location>
</feature>
<keyword evidence="19" id="KW-0233">DNA recombination</keyword>
<sequence>MASTGGSAPPIFAEAAKFNGSNWITWKGLVKIAAELRGIYGYLDGSIHNPMLPPPSITITAPADATTSPPPTTTISSPETPWESLTPTSSEWRVRNAWAMGLLIYNTNDPVGLGINIHGTAAEAWKSYMDTYEVASEIAILNAEFILRNSTYVDSQDFIEFITQMRTKWSNATALGAPIDDKAFRTIILNALPRTWDPIVATLYTTQSSRDAINQLMTHWARISRDRVANPQTATSALQASTTNRGNRDRQRYQSQLHCTNANCNRNGHTIENCYWPGGGKAGQFPPGFGKRGGARGSAAPSNSTQQTSANAATTPSTTTTAEPQVFALAAITEFEDTTKVPSVVHHHPSTSDTPKPTARTSLEQSVTTRENESLAARTETSTSFVPESHVVIPSKSIVTLLDSGASDHCFVERNSFSEYNKILPPRTGNSAGKGSTFSIEGSGNVEFWTKVEGTVSKIILQSSLHTPHLRSNLISVSKLVSRGSKVSFEDAKAIVRNAGGKHVLTATRRDGLYVIETEDTPVPTLNAVQSKRKPVAYEIWHRRLGHVSVDVISRMSRQNLVNGLEVSGSMEMEAMCEDCIYGKHTAHPFNNPSPIETNVLDRIYIDLWGPAPVASASGSKYFMLIMDGASSYRRVYFLASKSADITLQVFKEYHVEAERQTGRKLKRVRVDMGREWQNSLWDEYAKQHGIVLDFTTPYAHQQNGKAERTMRTLLDMARTMLADSGLPQKYWADAVHTAVYTRNFIPPTRSPTTIPAERWFQQRQDVSHLRPFGSISYAHIPAEISPSKLSPRSVKLTLIGYYGRTGYKLLDRSTGRAFKSRDVMFEETRPHYSTDPILTYPLDQVPNNSEPNAIAPRPQHISTLHPSTPAIPPKAFPDANNKEDNDAEVPQPPDIAEPSEDVVTLRRSHREVKPSRKMRESLEYLNRTKANVVVASADYVDGEMHVPRTYIEAMRRPDLWYEPMIKELQAMKDKEVYRLVPRPQGKNIVRSRWVFAIKYDDAGNISTHKARLVAKGFTQVLGEDYDETYASVARLESVRMVCAVAASLGLRLWQVDFVAAFLNSENSFEVFMEQPPGFEEGGGDYVWLLLKTLYGTMQGAHDWAKTLERTYQGHGYYTSKADPQIRSRVVDDEVTITSTWTDDILGASSTERGEFLAKSELGRSYKLKDLGQANFILGMKIERDETTGSITLSQRAYCERILERFHMQDAKPQPTPLKPNIVLSIDDMPQTEQEKLEMKNVPYREALGSLMWLQVATRPDLSFAVNLLSRFANNPGRKHWEALKHTLAYLKGTVHYGITYSRNSDIRPYGYVDSDYAGDIDRSRSTEGYVFFMAGAPVSWSSKRQETVALSTVEAEYMAFTRAIQQALWMSKFMDEVALSQERPIMIHADNNGAIANTENDKNHRRTKHIRVKYHFTKECVASGDVTFTYIPSKDNLADIFTKSLPKEAVTYCCKGMGLLRE</sequence>
<dbReference type="Pfam" id="PF13976">
    <property type="entry name" value="gag_pre-integrs"/>
    <property type="match status" value="1"/>
</dbReference>
<dbReference type="SUPFAM" id="SSF56672">
    <property type="entry name" value="DNA/RNA polymerases"/>
    <property type="match status" value="1"/>
</dbReference>
<dbReference type="GO" id="GO:0005524">
    <property type="term" value="F:ATP binding"/>
    <property type="evidence" value="ECO:0007669"/>
    <property type="project" value="UniProtKB-KW"/>
</dbReference>
<dbReference type="InterPro" id="IPR012337">
    <property type="entry name" value="RNaseH-like_sf"/>
</dbReference>
<keyword evidence="16" id="KW-0695">RNA-directed DNA polymerase</keyword>
<dbReference type="PANTHER" id="PTHR42648">
    <property type="entry name" value="TRANSPOSASE, PUTATIVE-RELATED"/>
    <property type="match status" value="1"/>
</dbReference>
<feature type="compositionally biased region" description="Low complexity" evidence="23">
    <location>
        <begin position="232"/>
        <end position="243"/>
    </location>
</feature>
<keyword evidence="4" id="KW-0645">Protease</keyword>
<dbReference type="InterPro" id="IPR001584">
    <property type="entry name" value="Integrase_cat-core"/>
</dbReference>
<feature type="region of interest" description="Disordered" evidence="23">
    <location>
        <begin position="852"/>
        <end position="898"/>
    </location>
</feature>
<evidence type="ECO:0000256" key="14">
    <source>
        <dbReference type="ARBA" id="ARBA00022884"/>
    </source>
</evidence>
<dbReference type="Pfam" id="PF07727">
    <property type="entry name" value="RVT_2"/>
    <property type="match status" value="1"/>
</dbReference>
<dbReference type="Pfam" id="PF25597">
    <property type="entry name" value="SH3_retrovirus"/>
    <property type="match status" value="1"/>
</dbReference>
<evidence type="ECO:0000256" key="16">
    <source>
        <dbReference type="ARBA" id="ARBA00022918"/>
    </source>
</evidence>
<dbReference type="CDD" id="cd09272">
    <property type="entry name" value="RNase_HI_RT_Ty1"/>
    <property type="match status" value="1"/>
</dbReference>
<dbReference type="GO" id="GO:0004190">
    <property type="term" value="F:aspartic-type endopeptidase activity"/>
    <property type="evidence" value="ECO:0007669"/>
    <property type="project" value="UniProtKB-KW"/>
</dbReference>
<keyword evidence="13" id="KW-0460">Magnesium</keyword>
<evidence type="ECO:0000256" key="19">
    <source>
        <dbReference type="ARBA" id="ARBA00023172"/>
    </source>
</evidence>
<evidence type="ECO:0000256" key="21">
    <source>
        <dbReference type="ARBA" id="ARBA00048173"/>
    </source>
</evidence>
<keyword evidence="6" id="KW-0540">Nuclease</keyword>
<keyword evidence="7" id="KW-0479">Metal-binding</keyword>
<dbReference type="InterPro" id="IPR013103">
    <property type="entry name" value="RVT_2"/>
</dbReference>
<dbReference type="Pfam" id="PF22936">
    <property type="entry name" value="Pol_BBD"/>
    <property type="match status" value="1"/>
</dbReference>
<evidence type="ECO:0000256" key="5">
    <source>
        <dbReference type="ARBA" id="ARBA00022695"/>
    </source>
</evidence>
<keyword evidence="3" id="KW-1188">Viral release from host cell</keyword>
<name>A0A8H7F6Y3_AGABI</name>
<comment type="catalytic activity">
    <reaction evidence="21">
        <text>DNA(n) + a 2'-deoxyribonucleoside 5'-triphosphate = DNA(n+1) + diphosphate</text>
        <dbReference type="Rhea" id="RHEA:22508"/>
        <dbReference type="Rhea" id="RHEA-COMP:17339"/>
        <dbReference type="Rhea" id="RHEA-COMP:17340"/>
        <dbReference type="ChEBI" id="CHEBI:33019"/>
        <dbReference type="ChEBI" id="CHEBI:61560"/>
        <dbReference type="ChEBI" id="CHEBI:173112"/>
        <dbReference type="EC" id="2.7.7.49"/>
    </reaction>
</comment>
<dbReference type="GO" id="GO:0046872">
    <property type="term" value="F:metal ion binding"/>
    <property type="evidence" value="ECO:0007669"/>
    <property type="project" value="UniProtKB-KW"/>
</dbReference>
<dbReference type="InterPro" id="IPR036397">
    <property type="entry name" value="RNaseH_sf"/>
</dbReference>
<keyword evidence="11" id="KW-0378">Hydrolase</keyword>
<keyword evidence="18" id="KW-0917">Virion maturation</keyword>
<proteinExistence type="predicted"/>
<evidence type="ECO:0000256" key="20">
    <source>
        <dbReference type="ARBA" id="ARBA00023268"/>
    </source>
</evidence>
<protein>
    <recommendedName>
        <fullName evidence="24">Integrase catalytic domain-containing protein</fullName>
    </recommendedName>
</protein>
<evidence type="ECO:0000256" key="17">
    <source>
        <dbReference type="ARBA" id="ARBA00022932"/>
    </source>
</evidence>
<dbReference type="GO" id="GO:0006508">
    <property type="term" value="P:proteolysis"/>
    <property type="evidence" value="ECO:0007669"/>
    <property type="project" value="UniProtKB-KW"/>
</dbReference>
<evidence type="ECO:0000256" key="8">
    <source>
        <dbReference type="ARBA" id="ARBA00022741"/>
    </source>
</evidence>
<accession>A0A8H7F6Y3</accession>
<organism evidence="25 26">
    <name type="scientific">Agaricus bisporus var. burnettii</name>
    <dbReference type="NCBI Taxonomy" id="192524"/>
    <lineage>
        <taxon>Eukaryota</taxon>
        <taxon>Fungi</taxon>
        <taxon>Dikarya</taxon>
        <taxon>Basidiomycota</taxon>
        <taxon>Agaricomycotina</taxon>
        <taxon>Agaricomycetes</taxon>
        <taxon>Agaricomycetidae</taxon>
        <taxon>Agaricales</taxon>
        <taxon>Agaricineae</taxon>
        <taxon>Agaricaceae</taxon>
        <taxon>Agaricus</taxon>
    </lineage>
</organism>
<comment type="function">
    <text evidence="1">The aspartyl protease (PR) mediates the proteolytic cleavages of the Gag and Gag-Pol polyproteins after assembly of the VLP.</text>
</comment>
<dbReference type="GO" id="GO:0003887">
    <property type="term" value="F:DNA-directed DNA polymerase activity"/>
    <property type="evidence" value="ECO:0007669"/>
    <property type="project" value="UniProtKB-KW"/>
</dbReference>
<keyword evidence="15" id="KW-0229">DNA integration</keyword>
<feature type="region of interest" description="Disordered" evidence="23">
    <location>
        <begin position="231"/>
        <end position="251"/>
    </location>
</feature>
<dbReference type="Gene3D" id="3.30.420.10">
    <property type="entry name" value="Ribonuclease H-like superfamily/Ribonuclease H"/>
    <property type="match status" value="1"/>
</dbReference>
<reference evidence="25 26" key="1">
    <citation type="journal article" name="Sci. Rep.">
        <title>Telomere-to-telomere assembled and centromere annotated genomes of the two main subspecies of the button mushroom Agaricus bisporus reveal especially polymorphic chromosome ends.</title>
        <authorList>
            <person name="Sonnenberg A.S.M."/>
            <person name="Sedaghat-Telgerd N."/>
            <person name="Lavrijssen B."/>
            <person name="Ohm R.A."/>
            <person name="Hendrickx P.M."/>
            <person name="Scholtmeijer K."/>
            <person name="Baars J.J.P."/>
            <person name="van Peer A."/>
        </authorList>
    </citation>
    <scope>NUCLEOTIDE SEQUENCE [LARGE SCALE GENOMIC DNA]</scope>
    <source>
        <strain evidence="25 26">H119_p4</strain>
    </source>
</reference>
<dbReference type="GO" id="GO:0003723">
    <property type="term" value="F:RNA binding"/>
    <property type="evidence" value="ECO:0007669"/>
    <property type="project" value="UniProtKB-KW"/>
</dbReference>
<feature type="region of interest" description="Disordered" evidence="23">
    <location>
        <begin position="285"/>
        <end position="321"/>
    </location>
</feature>
<dbReference type="GO" id="GO:0006310">
    <property type="term" value="P:DNA recombination"/>
    <property type="evidence" value="ECO:0007669"/>
    <property type="project" value="UniProtKB-KW"/>
</dbReference>
<evidence type="ECO:0000256" key="15">
    <source>
        <dbReference type="ARBA" id="ARBA00022908"/>
    </source>
</evidence>
<keyword evidence="9" id="KW-0064">Aspartyl protease</keyword>
<feature type="domain" description="Integrase catalytic" evidence="24">
    <location>
        <begin position="591"/>
        <end position="764"/>
    </location>
</feature>
<dbReference type="Pfam" id="PF14223">
    <property type="entry name" value="Retrotran_gag_2"/>
    <property type="match status" value="1"/>
</dbReference>
<dbReference type="GO" id="GO:0004519">
    <property type="term" value="F:endonuclease activity"/>
    <property type="evidence" value="ECO:0007669"/>
    <property type="project" value="UniProtKB-KW"/>
</dbReference>
<keyword evidence="20" id="KW-0511">Multifunctional enzyme</keyword>
<evidence type="ECO:0000256" key="22">
    <source>
        <dbReference type="ARBA" id="ARBA00049244"/>
    </source>
</evidence>
<evidence type="ECO:0000256" key="6">
    <source>
        <dbReference type="ARBA" id="ARBA00022722"/>
    </source>
</evidence>
<evidence type="ECO:0000256" key="2">
    <source>
        <dbReference type="ARBA" id="ARBA00022578"/>
    </source>
</evidence>
<keyword evidence="14" id="KW-0694">RNA-binding</keyword>
<feature type="region of interest" description="Disordered" evidence="23">
    <location>
        <begin position="58"/>
        <end position="86"/>
    </location>
</feature>
<keyword evidence="8" id="KW-0547">Nucleotide-binding</keyword>
<dbReference type="GO" id="GO:0032196">
    <property type="term" value="P:transposition"/>
    <property type="evidence" value="ECO:0007669"/>
    <property type="project" value="UniProtKB-KW"/>
</dbReference>
<comment type="caution">
    <text evidence="25">The sequence shown here is derived from an EMBL/GenBank/DDBJ whole genome shotgun (WGS) entry which is preliminary data.</text>
</comment>
<evidence type="ECO:0000256" key="23">
    <source>
        <dbReference type="SAM" id="MobiDB-lite"/>
    </source>
</evidence>
<dbReference type="GO" id="GO:0003964">
    <property type="term" value="F:RNA-directed DNA polymerase activity"/>
    <property type="evidence" value="ECO:0007669"/>
    <property type="project" value="UniProtKB-KW"/>
</dbReference>
<evidence type="ECO:0000256" key="3">
    <source>
        <dbReference type="ARBA" id="ARBA00022612"/>
    </source>
</evidence>
<dbReference type="Proteomes" id="UP000629468">
    <property type="component" value="Unassembled WGS sequence"/>
</dbReference>
<dbReference type="InterPro" id="IPR039537">
    <property type="entry name" value="Retrotran_Ty1/copia-like"/>
</dbReference>
<keyword evidence="5" id="KW-0548">Nucleotidyltransferase</keyword>
<comment type="catalytic activity">
    <reaction evidence="22">
        <text>DNA(n) + a 2'-deoxyribonucleoside 5'-triphosphate = DNA(n+1) + diphosphate</text>
        <dbReference type="Rhea" id="RHEA:22508"/>
        <dbReference type="Rhea" id="RHEA-COMP:17339"/>
        <dbReference type="Rhea" id="RHEA-COMP:17340"/>
        <dbReference type="ChEBI" id="CHEBI:33019"/>
        <dbReference type="ChEBI" id="CHEBI:61560"/>
        <dbReference type="ChEBI" id="CHEBI:173112"/>
        <dbReference type="EC" id="2.7.7.7"/>
    </reaction>
</comment>
<gene>
    <name evidence="25" type="ORF">Agabi119p4_3353</name>
</gene>
<dbReference type="InterPro" id="IPR025724">
    <property type="entry name" value="GAG-pre-integrase_dom"/>
</dbReference>
<feature type="compositionally biased region" description="Low complexity" evidence="23">
    <location>
        <begin position="58"/>
        <end position="81"/>
    </location>
</feature>
<evidence type="ECO:0000259" key="24">
    <source>
        <dbReference type="PROSITE" id="PS50994"/>
    </source>
</evidence>
<dbReference type="PROSITE" id="PS50994">
    <property type="entry name" value="INTEGRASE"/>
    <property type="match status" value="1"/>
</dbReference>
<evidence type="ECO:0000256" key="13">
    <source>
        <dbReference type="ARBA" id="ARBA00022842"/>
    </source>
</evidence>
<keyword evidence="10" id="KW-0255">Endonuclease</keyword>
<evidence type="ECO:0000256" key="10">
    <source>
        <dbReference type="ARBA" id="ARBA00022759"/>
    </source>
</evidence>
<dbReference type="PANTHER" id="PTHR42648:SF11">
    <property type="entry name" value="TRANSPOSON TY4-P GAG-POL POLYPROTEIN"/>
    <property type="match status" value="1"/>
</dbReference>